<evidence type="ECO:0000256" key="5">
    <source>
        <dbReference type="ARBA" id="ARBA00023040"/>
    </source>
</evidence>
<organism evidence="12 13">
    <name type="scientific">Lingula anatina</name>
    <name type="common">Brachiopod</name>
    <name type="synonym">Lingula unguis</name>
    <dbReference type="NCBI Taxonomy" id="7574"/>
    <lineage>
        <taxon>Eukaryota</taxon>
        <taxon>Metazoa</taxon>
        <taxon>Spiralia</taxon>
        <taxon>Lophotrochozoa</taxon>
        <taxon>Brachiopoda</taxon>
        <taxon>Linguliformea</taxon>
        <taxon>Lingulata</taxon>
        <taxon>Lingulida</taxon>
        <taxon>Linguloidea</taxon>
        <taxon>Lingulidae</taxon>
        <taxon>Lingula</taxon>
    </lineage>
</organism>
<dbReference type="SMART" id="SM01381">
    <property type="entry name" value="7TM_GPCR_Srsx"/>
    <property type="match status" value="1"/>
</dbReference>
<evidence type="ECO:0000256" key="7">
    <source>
        <dbReference type="ARBA" id="ARBA00023170"/>
    </source>
</evidence>
<keyword evidence="5" id="KW-0297">G-protein coupled receptor</keyword>
<dbReference type="Proteomes" id="UP000085678">
    <property type="component" value="Unplaced"/>
</dbReference>
<keyword evidence="3 10" id="KW-0812">Transmembrane</keyword>
<evidence type="ECO:0000256" key="4">
    <source>
        <dbReference type="ARBA" id="ARBA00022989"/>
    </source>
</evidence>
<dbReference type="InterPro" id="IPR000276">
    <property type="entry name" value="GPCR_Rhodpsn"/>
</dbReference>
<sequence length="307" mass="34022">MTAGHVCVFLCIYKDRSLRTPFNCYVVALSVADCLISIIAAPIHSIQQLSTNGLAPEICTVKITVATSSIAYSLLSMGVIAVTRLLAVLKPLKYRSMTIKTVIFVIGAQATVCIVVTALMQGSPNVTWSCRLMHMMHTKEAYEKAFVVFARERGKAVSEYWWISIPCIALVSFLVTTVSYVRMFFALRSRPTNIVVPQNQSEAGLQIENEAGPQIENEAPETQATVTTQGAYKADILTLQTAFILTLAFFVCYIPSFVIGFLVGSGSGYLYPIVTSLTYFHCVLNPFVYLWKSQQFRKSIKKLLTCF</sequence>
<evidence type="ECO:0000259" key="11">
    <source>
        <dbReference type="PROSITE" id="PS50262"/>
    </source>
</evidence>
<reference evidence="13" key="1">
    <citation type="submission" date="2025-08" db="UniProtKB">
        <authorList>
            <consortium name="RefSeq"/>
        </authorList>
    </citation>
    <scope>IDENTIFICATION</scope>
    <source>
        <tissue evidence="13">Gonads</tissue>
    </source>
</reference>
<evidence type="ECO:0000256" key="9">
    <source>
        <dbReference type="ARBA" id="ARBA00023224"/>
    </source>
</evidence>
<feature type="transmembrane region" description="Helical" evidence="10">
    <location>
        <begin position="22"/>
        <end position="43"/>
    </location>
</feature>
<gene>
    <name evidence="13" type="primary">LOC106171018</name>
</gene>
<dbReference type="PANTHER" id="PTHR24246">
    <property type="entry name" value="OLFACTORY RECEPTOR AND ADENOSINE RECEPTOR"/>
    <property type="match status" value="1"/>
</dbReference>
<dbReference type="GO" id="GO:0005886">
    <property type="term" value="C:plasma membrane"/>
    <property type="evidence" value="ECO:0007669"/>
    <property type="project" value="UniProtKB-SubCell"/>
</dbReference>
<keyword evidence="6 10" id="KW-0472">Membrane</keyword>
<keyword evidence="12" id="KW-1185">Reference proteome</keyword>
<evidence type="ECO:0000256" key="2">
    <source>
        <dbReference type="ARBA" id="ARBA00022475"/>
    </source>
</evidence>
<dbReference type="OrthoDB" id="5957092at2759"/>
<evidence type="ECO:0000256" key="6">
    <source>
        <dbReference type="ARBA" id="ARBA00023136"/>
    </source>
</evidence>
<evidence type="ECO:0000313" key="13">
    <source>
        <dbReference type="RefSeq" id="XP_013406561.1"/>
    </source>
</evidence>
<dbReference type="SUPFAM" id="SSF81321">
    <property type="entry name" value="Family A G protein-coupled receptor-like"/>
    <property type="match status" value="1"/>
</dbReference>
<dbReference type="KEGG" id="lak:106171018"/>
<feature type="transmembrane region" description="Helical" evidence="10">
    <location>
        <begin position="101"/>
        <end position="120"/>
    </location>
</feature>
<evidence type="ECO:0000256" key="1">
    <source>
        <dbReference type="ARBA" id="ARBA00004651"/>
    </source>
</evidence>
<feature type="transmembrane region" description="Helical" evidence="10">
    <location>
        <begin position="63"/>
        <end position="89"/>
    </location>
</feature>
<evidence type="ECO:0000256" key="8">
    <source>
        <dbReference type="ARBA" id="ARBA00023180"/>
    </source>
</evidence>
<keyword evidence="4 10" id="KW-1133">Transmembrane helix</keyword>
<dbReference type="RefSeq" id="XP_013406561.1">
    <property type="nucleotide sequence ID" value="XM_013551107.1"/>
</dbReference>
<dbReference type="PRINTS" id="PR00237">
    <property type="entry name" value="GPCRRHODOPSN"/>
</dbReference>
<dbReference type="Gene3D" id="1.20.1070.10">
    <property type="entry name" value="Rhodopsin 7-helix transmembrane proteins"/>
    <property type="match status" value="1"/>
</dbReference>
<dbReference type="AlphaFoldDB" id="A0A1S3J8K8"/>
<evidence type="ECO:0000313" key="12">
    <source>
        <dbReference type="Proteomes" id="UP000085678"/>
    </source>
</evidence>
<dbReference type="InParanoid" id="A0A1S3J8K8"/>
<dbReference type="STRING" id="7574.A0A1S3J8K8"/>
<dbReference type="InterPro" id="IPR017452">
    <property type="entry name" value="GPCR_Rhodpsn_7TM"/>
</dbReference>
<keyword evidence="8" id="KW-0325">Glycoprotein</keyword>
<comment type="subcellular location">
    <subcellularLocation>
        <location evidence="1">Cell membrane</location>
        <topology evidence="1">Multi-pass membrane protein</topology>
    </subcellularLocation>
</comment>
<keyword evidence="7" id="KW-0675">Receptor</keyword>
<dbReference type="PANTHER" id="PTHR24246:SF27">
    <property type="entry name" value="ADENOSINE RECEPTOR, ISOFORM A"/>
    <property type="match status" value="1"/>
</dbReference>
<feature type="transmembrane region" description="Helical" evidence="10">
    <location>
        <begin position="242"/>
        <end position="263"/>
    </location>
</feature>
<dbReference type="PROSITE" id="PS50262">
    <property type="entry name" value="G_PROTEIN_RECEP_F1_2"/>
    <property type="match status" value="1"/>
</dbReference>
<keyword evidence="2" id="KW-1003">Cell membrane</keyword>
<evidence type="ECO:0000256" key="10">
    <source>
        <dbReference type="SAM" id="Phobius"/>
    </source>
</evidence>
<dbReference type="Pfam" id="PF00001">
    <property type="entry name" value="7tm_1"/>
    <property type="match status" value="1"/>
</dbReference>
<feature type="transmembrane region" description="Helical" evidence="10">
    <location>
        <begin position="160"/>
        <end position="181"/>
    </location>
</feature>
<dbReference type="GO" id="GO:0004930">
    <property type="term" value="F:G protein-coupled receptor activity"/>
    <property type="evidence" value="ECO:0007669"/>
    <property type="project" value="UniProtKB-KW"/>
</dbReference>
<name>A0A1S3J8K8_LINAN</name>
<proteinExistence type="predicted"/>
<dbReference type="GeneID" id="106171018"/>
<dbReference type="CDD" id="cd00637">
    <property type="entry name" value="7tm_classA_rhodopsin-like"/>
    <property type="match status" value="1"/>
</dbReference>
<evidence type="ECO:0000256" key="3">
    <source>
        <dbReference type="ARBA" id="ARBA00022692"/>
    </source>
</evidence>
<feature type="transmembrane region" description="Helical" evidence="10">
    <location>
        <begin position="269"/>
        <end position="291"/>
    </location>
</feature>
<feature type="domain" description="G-protein coupled receptors family 1 profile" evidence="11">
    <location>
        <begin position="4"/>
        <end position="289"/>
    </location>
</feature>
<keyword evidence="9" id="KW-0807">Transducer</keyword>
<protein>
    <submittedName>
        <fullName evidence="13">Alpha-1D adrenergic receptor-like</fullName>
    </submittedName>
</protein>
<accession>A0A1S3J8K8</accession>